<keyword evidence="2" id="KW-1003">Cell membrane</keyword>
<keyword evidence="11" id="KW-1185">Reference proteome</keyword>
<dbReference type="Pfam" id="PF00001">
    <property type="entry name" value="7tm_1"/>
    <property type="match status" value="1"/>
</dbReference>
<dbReference type="InterPro" id="IPR017452">
    <property type="entry name" value="GPCR_Rhodpsn_7TM"/>
</dbReference>
<reference evidence="12" key="1">
    <citation type="submission" date="2025-08" db="UniProtKB">
        <authorList>
            <consortium name="RefSeq"/>
        </authorList>
    </citation>
    <scope>IDENTIFICATION</scope>
</reference>
<feature type="transmembrane region" description="Helical" evidence="9">
    <location>
        <begin position="20"/>
        <end position="47"/>
    </location>
</feature>
<dbReference type="Proteomes" id="UP000515159">
    <property type="component" value="Chromosome 2"/>
</dbReference>
<evidence type="ECO:0000256" key="2">
    <source>
        <dbReference type="ARBA" id="ARBA00022475"/>
    </source>
</evidence>
<dbReference type="GO" id="GO:0007187">
    <property type="term" value="P:G protein-coupled receptor signaling pathway, coupled to cyclic nucleotide second messenger"/>
    <property type="evidence" value="ECO:0007669"/>
    <property type="project" value="TreeGrafter"/>
</dbReference>
<keyword evidence="4 9" id="KW-1133">Transmembrane helix</keyword>
<dbReference type="AlphaFoldDB" id="A0A6P8QMJ4"/>
<keyword evidence="5" id="KW-0297">G-protein coupled receptor</keyword>
<evidence type="ECO:0000313" key="12">
    <source>
        <dbReference type="RefSeq" id="XP_033788698.1"/>
    </source>
</evidence>
<dbReference type="OrthoDB" id="10071887at2759"/>
<dbReference type="KEGG" id="gsh:117354836"/>
<keyword evidence="6 9" id="KW-0472">Membrane</keyword>
<evidence type="ECO:0000256" key="4">
    <source>
        <dbReference type="ARBA" id="ARBA00022989"/>
    </source>
</evidence>
<protein>
    <submittedName>
        <fullName evidence="12">Histamine H3 receptor-like</fullName>
    </submittedName>
</protein>
<feature type="domain" description="G-protein coupled receptors family 1 profile" evidence="10">
    <location>
        <begin position="39"/>
        <end position="208"/>
    </location>
</feature>
<evidence type="ECO:0000256" key="3">
    <source>
        <dbReference type="ARBA" id="ARBA00022692"/>
    </source>
</evidence>
<comment type="subcellular location">
    <subcellularLocation>
        <location evidence="1">Cell membrane</location>
        <topology evidence="1">Multi-pass membrane protein</topology>
    </subcellularLocation>
</comment>
<dbReference type="InParanoid" id="A0A6P8QMJ4"/>
<dbReference type="GO" id="GO:0045202">
    <property type="term" value="C:synapse"/>
    <property type="evidence" value="ECO:0007669"/>
    <property type="project" value="TreeGrafter"/>
</dbReference>
<dbReference type="GO" id="GO:0016907">
    <property type="term" value="F:G protein-coupled acetylcholine receptor activity"/>
    <property type="evidence" value="ECO:0007669"/>
    <property type="project" value="TreeGrafter"/>
</dbReference>
<name>A0A6P8QMJ4_GEOSA</name>
<evidence type="ECO:0000256" key="7">
    <source>
        <dbReference type="ARBA" id="ARBA00023170"/>
    </source>
</evidence>
<feature type="transmembrane region" description="Helical" evidence="9">
    <location>
        <begin position="97"/>
        <end position="116"/>
    </location>
</feature>
<dbReference type="GO" id="GO:0007197">
    <property type="term" value="P:adenylate cyclase-inhibiting G protein-coupled acetylcholine receptor signaling pathway"/>
    <property type="evidence" value="ECO:0007669"/>
    <property type="project" value="TreeGrafter"/>
</dbReference>
<gene>
    <name evidence="12" type="primary">LOC117354836</name>
</gene>
<sequence length="208" mass="23522">MLSSNLSRVSKGLWEDFSSSIRLIVSIFLMLTVGITVLGNGFVIFAFKVDRKLKKHSNLLLLNLAIGDFLVGAISLPIYITYVLNGKWILGRGLCKLWLAIDYAACWSSVLSLVLVSHDRFLSVTDAFAYRAQQGITKQAFIKMLTVWILAVLIYAPAVSCWDIIVGFSVIPDGQCTPEFLYNRYFRFFACSIDFFKEDIFWLIFNGT</sequence>
<dbReference type="PROSITE" id="PS50262">
    <property type="entry name" value="G_PROTEIN_RECEP_F1_2"/>
    <property type="match status" value="1"/>
</dbReference>
<dbReference type="RefSeq" id="XP_033788698.1">
    <property type="nucleotide sequence ID" value="XM_033932807.1"/>
</dbReference>
<organism evidence="11 12">
    <name type="scientific">Geotrypetes seraphini</name>
    <name type="common">Gaboon caecilian</name>
    <name type="synonym">Caecilia seraphini</name>
    <dbReference type="NCBI Taxonomy" id="260995"/>
    <lineage>
        <taxon>Eukaryota</taxon>
        <taxon>Metazoa</taxon>
        <taxon>Chordata</taxon>
        <taxon>Craniata</taxon>
        <taxon>Vertebrata</taxon>
        <taxon>Euteleostomi</taxon>
        <taxon>Amphibia</taxon>
        <taxon>Gymnophiona</taxon>
        <taxon>Geotrypetes</taxon>
    </lineage>
</organism>
<evidence type="ECO:0000256" key="8">
    <source>
        <dbReference type="ARBA" id="ARBA00023224"/>
    </source>
</evidence>
<feature type="transmembrane region" description="Helical" evidence="9">
    <location>
        <begin position="59"/>
        <end position="85"/>
    </location>
</feature>
<dbReference type="InterPro" id="IPR000276">
    <property type="entry name" value="GPCR_Rhodpsn"/>
</dbReference>
<evidence type="ECO:0000256" key="5">
    <source>
        <dbReference type="ARBA" id="ARBA00023040"/>
    </source>
</evidence>
<dbReference type="GO" id="GO:0030425">
    <property type="term" value="C:dendrite"/>
    <property type="evidence" value="ECO:0007669"/>
    <property type="project" value="TreeGrafter"/>
</dbReference>
<evidence type="ECO:0000256" key="1">
    <source>
        <dbReference type="ARBA" id="ARBA00004651"/>
    </source>
</evidence>
<dbReference type="PANTHER" id="PTHR24247">
    <property type="entry name" value="5-HYDROXYTRYPTAMINE RECEPTOR"/>
    <property type="match status" value="1"/>
</dbReference>
<dbReference type="PRINTS" id="PR00237">
    <property type="entry name" value="GPCRRHODOPSN"/>
</dbReference>
<evidence type="ECO:0000256" key="6">
    <source>
        <dbReference type="ARBA" id="ARBA00023136"/>
    </source>
</evidence>
<keyword evidence="7" id="KW-0675">Receptor</keyword>
<keyword evidence="3 9" id="KW-0812">Transmembrane</keyword>
<dbReference type="GeneID" id="117354836"/>
<feature type="transmembrane region" description="Helical" evidence="9">
    <location>
        <begin position="147"/>
        <end position="171"/>
    </location>
</feature>
<dbReference type="GO" id="GO:0005886">
    <property type="term" value="C:plasma membrane"/>
    <property type="evidence" value="ECO:0007669"/>
    <property type="project" value="UniProtKB-SubCell"/>
</dbReference>
<dbReference type="SUPFAM" id="SSF81321">
    <property type="entry name" value="Family A G protein-coupled receptor-like"/>
    <property type="match status" value="1"/>
</dbReference>
<evidence type="ECO:0000256" key="9">
    <source>
        <dbReference type="SAM" id="Phobius"/>
    </source>
</evidence>
<proteinExistence type="predicted"/>
<dbReference type="Gene3D" id="1.20.1070.10">
    <property type="entry name" value="Rhodopsin 7-helix transmembrane proteins"/>
    <property type="match status" value="1"/>
</dbReference>
<evidence type="ECO:0000313" key="11">
    <source>
        <dbReference type="Proteomes" id="UP000515159"/>
    </source>
</evidence>
<dbReference type="PANTHER" id="PTHR24247:SF275">
    <property type="entry name" value="HISTAMINE H3 RECEPTOR"/>
    <property type="match status" value="1"/>
</dbReference>
<evidence type="ECO:0000259" key="10">
    <source>
        <dbReference type="PROSITE" id="PS50262"/>
    </source>
</evidence>
<accession>A0A6P8QMJ4</accession>
<keyword evidence="8" id="KW-0807">Transducer</keyword>
<dbReference type="GO" id="GO:0004993">
    <property type="term" value="F:G protein-coupled serotonin receptor activity"/>
    <property type="evidence" value="ECO:0007669"/>
    <property type="project" value="TreeGrafter"/>
</dbReference>